<name>E1X0F1_HALMS</name>
<dbReference type="EMBL" id="FQ312005">
    <property type="protein sequence ID" value="CBW27977.1"/>
    <property type="molecule type" value="Genomic_DNA"/>
</dbReference>
<dbReference type="HOGENOM" id="CLU_830982_0_0_7"/>
<dbReference type="InterPro" id="IPR008984">
    <property type="entry name" value="SMAD_FHA_dom_sf"/>
</dbReference>
<evidence type="ECO:0000313" key="3">
    <source>
        <dbReference type="EMBL" id="CBW27977.1"/>
    </source>
</evidence>
<dbReference type="KEGG" id="bmx:BMS_3226"/>
<dbReference type="InterPro" id="IPR032030">
    <property type="entry name" value="YscD_cytoplasmic_dom"/>
</dbReference>
<evidence type="ECO:0000313" key="4">
    <source>
        <dbReference type="Proteomes" id="UP000008963"/>
    </source>
</evidence>
<dbReference type="InterPro" id="IPR000253">
    <property type="entry name" value="FHA_dom"/>
</dbReference>
<evidence type="ECO:0000259" key="2">
    <source>
        <dbReference type="PROSITE" id="PS50006"/>
    </source>
</evidence>
<feature type="domain" description="FHA" evidence="2">
    <location>
        <begin position="43"/>
        <end position="92"/>
    </location>
</feature>
<proteinExistence type="predicted"/>
<evidence type="ECO:0000256" key="1">
    <source>
        <dbReference type="SAM" id="MobiDB-lite"/>
    </source>
</evidence>
<gene>
    <name evidence="3" type="ordered locus">BMS_3226</name>
</gene>
<dbReference type="PANTHER" id="PTHR23308">
    <property type="entry name" value="NUCLEAR INHIBITOR OF PROTEIN PHOSPHATASE-1"/>
    <property type="match status" value="1"/>
</dbReference>
<feature type="compositionally biased region" description="Acidic residues" evidence="1">
    <location>
        <begin position="126"/>
        <end position="142"/>
    </location>
</feature>
<dbReference type="InterPro" id="IPR050923">
    <property type="entry name" value="Cell_Proc_Reg/RNA_Proc"/>
</dbReference>
<dbReference type="STRING" id="862908.BMS_3226"/>
<dbReference type="PROSITE" id="PS50006">
    <property type="entry name" value="FHA_DOMAIN"/>
    <property type="match status" value="1"/>
</dbReference>
<dbReference type="eggNOG" id="COG1716">
    <property type="taxonomic scope" value="Bacteria"/>
</dbReference>
<dbReference type="OrthoDB" id="9815482at2"/>
<dbReference type="Proteomes" id="UP000008963">
    <property type="component" value="Chromosome"/>
</dbReference>
<sequence>MRNQNVRLTRDLKKPEAAGTHYRVLCMTGKNKGLVYYLKSKRLVLGRADTVDIQVLDTKSSREHAELTRFGDSYIVTDLGSQNGIIVNDLKVSQHQLVDGDKIIIGQTVFKFNIIVVENELAVLDDEEEDDDEYEDDDDDEEEVKKPKGKKAKDEAAAKKKKMIYGIVGIALLFLFLDDGGEEKKAPVKKAPVIEKEDKSLASDLKKRNQNYDKETEEKIGTILHRGFRELREKNYIRAIEEFSLALILSPNHGRASAYLEKSKMLLDEEVKSQFNKAKREIDSLKFKKAVRIYCSILRYLQERPEDERYKRAQKEIDIIVEEQGLRADEVKCF</sequence>
<feature type="region of interest" description="Disordered" evidence="1">
    <location>
        <begin position="126"/>
        <end position="152"/>
    </location>
</feature>
<reference evidence="4" key="1">
    <citation type="journal article" date="2013" name="ISME J.">
        <title>A small predatory core genome in the divergent marine Bacteriovorax marinus SJ and the terrestrial Bdellovibrio bacteriovorus.</title>
        <authorList>
            <person name="Crossman L.C."/>
            <person name="Chen H."/>
            <person name="Cerdeno-Tarraga A.M."/>
            <person name="Brooks K."/>
            <person name="Quail M.A."/>
            <person name="Pineiro S.A."/>
            <person name="Hobley L."/>
            <person name="Sockett R.E."/>
            <person name="Bentley S.D."/>
            <person name="Parkhill J."/>
            <person name="Williams H.N."/>
            <person name="Stine O.C."/>
        </authorList>
    </citation>
    <scope>NUCLEOTIDE SEQUENCE [LARGE SCALE GENOMIC DNA]</scope>
    <source>
        <strain evidence="4">ATCC BAA-682 / DSM 15412 / SJ</strain>
    </source>
</reference>
<dbReference type="PATRIC" id="fig|862908.3.peg.3083"/>
<protein>
    <recommendedName>
        <fullName evidence="2">FHA domain-containing protein</fullName>
    </recommendedName>
</protein>
<dbReference type="SMART" id="SM00240">
    <property type="entry name" value="FHA"/>
    <property type="match status" value="1"/>
</dbReference>
<dbReference type="RefSeq" id="WP_014245747.1">
    <property type="nucleotide sequence ID" value="NC_016620.1"/>
</dbReference>
<dbReference type="SUPFAM" id="SSF49879">
    <property type="entry name" value="SMAD/FHA domain"/>
    <property type="match status" value="1"/>
</dbReference>
<dbReference type="AlphaFoldDB" id="E1X0F1"/>
<dbReference type="CDD" id="cd00060">
    <property type="entry name" value="FHA"/>
    <property type="match status" value="1"/>
</dbReference>
<keyword evidence="4" id="KW-1185">Reference proteome</keyword>
<organism evidence="3 4">
    <name type="scientific">Halobacteriovorax marinus (strain ATCC BAA-682 / DSM 15412 / SJ)</name>
    <name type="common">Bacteriovorax marinus</name>
    <dbReference type="NCBI Taxonomy" id="862908"/>
    <lineage>
        <taxon>Bacteria</taxon>
        <taxon>Pseudomonadati</taxon>
        <taxon>Bdellovibrionota</taxon>
        <taxon>Bacteriovoracia</taxon>
        <taxon>Bacteriovoracales</taxon>
        <taxon>Halobacteriovoraceae</taxon>
        <taxon>Halobacteriovorax</taxon>
    </lineage>
</organism>
<accession>E1X0F1</accession>
<dbReference type="Pfam" id="PF16697">
    <property type="entry name" value="Yop-YscD_cpl"/>
    <property type="match status" value="1"/>
</dbReference>
<dbReference type="Gene3D" id="2.60.200.20">
    <property type="match status" value="1"/>
</dbReference>